<dbReference type="EMBL" id="MU967755">
    <property type="protein sequence ID" value="KAK6646243.1"/>
    <property type="molecule type" value="Genomic_DNA"/>
</dbReference>
<comment type="caution">
    <text evidence="1">The sequence shown here is derived from an EMBL/GenBank/DDBJ whole genome shotgun (WGS) entry which is preliminary data.</text>
</comment>
<accession>A0ACC3P1H3</accession>
<name>A0ACC3P1H3_PHAVU</name>
<reference evidence="1" key="1">
    <citation type="submission" date="2023-07" db="EMBL/GenBank/DDBJ databases">
        <title>WGS assembly of Phaseolus vulgaris.</title>
        <authorList>
            <person name="Schmutz J."/>
            <person name="Mcclean P."/>
            <person name="Shu S."/>
            <person name="Cregan P."/>
            <person name="Rokhsar D."/>
            <person name="Jackson S."/>
        </authorList>
    </citation>
    <scope>NUCLEOTIDE SEQUENCE</scope>
</reference>
<evidence type="ECO:0000313" key="2">
    <source>
        <dbReference type="Proteomes" id="UP000000226"/>
    </source>
</evidence>
<sequence>MEVRRKIILCLLMTITMGCYKVEGREPILHRVGGGRYTWTPKANFTTWSSHENFYKGDWLYFGFDKLVHNVLEVNKTNYENCIDTNFIKNITKGGRDVVQLLEARTYYYLCGRGFCFQGMKIAVKVKEPTLQLSPSTLPNKALNSTRIINTKLIGFLITVLIMNVCVI</sequence>
<protein>
    <submittedName>
        <fullName evidence="1">Uncharacterized protein</fullName>
    </submittedName>
</protein>
<evidence type="ECO:0000313" key="1">
    <source>
        <dbReference type="EMBL" id="KAK6646243.1"/>
    </source>
</evidence>
<organism evidence="1 2">
    <name type="scientific">Phaseolus vulgaris</name>
    <name type="common">Kidney bean</name>
    <name type="synonym">French bean</name>
    <dbReference type="NCBI Taxonomy" id="3885"/>
    <lineage>
        <taxon>Eukaryota</taxon>
        <taxon>Viridiplantae</taxon>
        <taxon>Streptophyta</taxon>
        <taxon>Embryophyta</taxon>
        <taxon>Tracheophyta</taxon>
        <taxon>Spermatophyta</taxon>
        <taxon>Magnoliopsida</taxon>
        <taxon>eudicotyledons</taxon>
        <taxon>Gunneridae</taxon>
        <taxon>Pentapetalae</taxon>
        <taxon>rosids</taxon>
        <taxon>fabids</taxon>
        <taxon>Fabales</taxon>
        <taxon>Fabaceae</taxon>
        <taxon>Papilionoideae</taxon>
        <taxon>50 kb inversion clade</taxon>
        <taxon>NPAAA clade</taxon>
        <taxon>indigoferoid/millettioid clade</taxon>
        <taxon>Phaseoleae</taxon>
        <taxon>Phaseolus</taxon>
    </lineage>
</organism>
<proteinExistence type="predicted"/>
<gene>
    <name evidence="1" type="ORF">PHAVU_L003937</name>
</gene>
<keyword evidence="2" id="KW-1185">Reference proteome</keyword>
<dbReference type="Proteomes" id="UP000000226">
    <property type="component" value="Unassembled WGS sequence"/>
</dbReference>